<dbReference type="EMBL" id="CP048711">
    <property type="protein sequence ID" value="QIB67224.1"/>
    <property type="molecule type" value="Genomic_DNA"/>
</dbReference>
<dbReference type="AlphaFoldDB" id="A0A6C0UB57"/>
<keyword evidence="3" id="KW-0804">Transcription</keyword>
<dbReference type="Gene3D" id="2.60.120.10">
    <property type="entry name" value="Jelly Rolls"/>
    <property type="match status" value="1"/>
</dbReference>
<organism evidence="5 6">
    <name type="scientific">Kineobactrum salinum</name>
    <dbReference type="NCBI Taxonomy" id="2708301"/>
    <lineage>
        <taxon>Bacteria</taxon>
        <taxon>Pseudomonadati</taxon>
        <taxon>Pseudomonadota</taxon>
        <taxon>Gammaproteobacteria</taxon>
        <taxon>Cellvibrionales</taxon>
        <taxon>Halieaceae</taxon>
        <taxon>Kineobactrum</taxon>
    </lineage>
</organism>
<evidence type="ECO:0000256" key="2">
    <source>
        <dbReference type="ARBA" id="ARBA00023125"/>
    </source>
</evidence>
<dbReference type="InterPro" id="IPR036390">
    <property type="entry name" value="WH_DNA-bd_sf"/>
</dbReference>
<evidence type="ECO:0000256" key="3">
    <source>
        <dbReference type="ARBA" id="ARBA00023163"/>
    </source>
</evidence>
<dbReference type="KEGG" id="kim:G3T16_19245"/>
<dbReference type="RefSeq" id="WP_163496651.1">
    <property type="nucleotide sequence ID" value="NZ_CP048711.1"/>
</dbReference>
<dbReference type="GO" id="GO:0003700">
    <property type="term" value="F:DNA-binding transcription factor activity"/>
    <property type="evidence" value="ECO:0007669"/>
    <property type="project" value="TreeGrafter"/>
</dbReference>
<gene>
    <name evidence="5" type="ORF">G3T16_19245</name>
</gene>
<reference evidence="5 6" key="1">
    <citation type="submission" date="2020-02" db="EMBL/GenBank/DDBJ databases">
        <title>Genome sequencing for Kineobactrum sp. M2.</title>
        <authorList>
            <person name="Park S.-J."/>
        </authorList>
    </citation>
    <scope>NUCLEOTIDE SEQUENCE [LARGE SCALE GENOMIC DNA]</scope>
    <source>
        <strain evidence="5 6">M2</strain>
    </source>
</reference>
<feature type="domain" description="HTH crp-type" evidence="4">
    <location>
        <begin position="152"/>
        <end position="218"/>
    </location>
</feature>
<evidence type="ECO:0000313" key="5">
    <source>
        <dbReference type="EMBL" id="QIB67224.1"/>
    </source>
</evidence>
<accession>A0A6C0UB57</accession>
<dbReference type="InterPro" id="IPR050397">
    <property type="entry name" value="Env_Response_Regulators"/>
</dbReference>
<dbReference type="InterPro" id="IPR012318">
    <property type="entry name" value="HTH_CRP"/>
</dbReference>
<dbReference type="PROSITE" id="PS51063">
    <property type="entry name" value="HTH_CRP_2"/>
    <property type="match status" value="1"/>
</dbReference>
<dbReference type="Pfam" id="PF13545">
    <property type="entry name" value="HTH_Crp_2"/>
    <property type="match status" value="1"/>
</dbReference>
<dbReference type="InterPro" id="IPR014710">
    <property type="entry name" value="RmlC-like_jellyroll"/>
</dbReference>
<dbReference type="PANTHER" id="PTHR24567:SF74">
    <property type="entry name" value="HTH-TYPE TRANSCRIPTIONAL REGULATOR ARCR"/>
    <property type="match status" value="1"/>
</dbReference>
<dbReference type="SMART" id="SM00419">
    <property type="entry name" value="HTH_CRP"/>
    <property type="match status" value="1"/>
</dbReference>
<protein>
    <submittedName>
        <fullName evidence="5">Crp/Fnr family transcriptional regulator</fullName>
    </submittedName>
</protein>
<dbReference type="GO" id="GO:0003677">
    <property type="term" value="F:DNA binding"/>
    <property type="evidence" value="ECO:0007669"/>
    <property type="project" value="UniProtKB-KW"/>
</dbReference>
<dbReference type="SUPFAM" id="SSF51206">
    <property type="entry name" value="cAMP-binding domain-like"/>
    <property type="match status" value="1"/>
</dbReference>
<dbReference type="InterPro" id="IPR018490">
    <property type="entry name" value="cNMP-bd_dom_sf"/>
</dbReference>
<proteinExistence type="predicted"/>
<dbReference type="Proteomes" id="UP000477680">
    <property type="component" value="Chromosome"/>
</dbReference>
<name>A0A6C0UB57_9GAMM</name>
<dbReference type="GO" id="GO:0005829">
    <property type="term" value="C:cytosol"/>
    <property type="evidence" value="ECO:0007669"/>
    <property type="project" value="TreeGrafter"/>
</dbReference>
<keyword evidence="6" id="KW-1185">Reference proteome</keyword>
<evidence type="ECO:0000256" key="1">
    <source>
        <dbReference type="ARBA" id="ARBA00023015"/>
    </source>
</evidence>
<evidence type="ECO:0000313" key="6">
    <source>
        <dbReference type="Proteomes" id="UP000477680"/>
    </source>
</evidence>
<keyword evidence="2" id="KW-0238">DNA-binding</keyword>
<evidence type="ECO:0000259" key="4">
    <source>
        <dbReference type="PROSITE" id="PS51063"/>
    </source>
</evidence>
<sequence>MNMRKPVNLHPAVNQNLFLAALPAETKALVLADLQQVSVKSGEILDQPDTEQSYIFFPTDTVISLQYVIECGKASEIMTISRDGIVGISNWLAIGGSYVQAVVQRAGNAYCIRGQSFKQKFDRDAALRSLTLRYLQSMISSTAQAAACNRHHTIDQQLCRKLLLLLDQTVGMELRLTHEAIAQALGVRREGVTQAAARLRDLGVIDYRRGRIEVLDRQLLEQLSCECYQAIKTQNARLLPYLNSGLAGKANKTRYGSVLPRAHAY</sequence>
<dbReference type="PANTHER" id="PTHR24567">
    <property type="entry name" value="CRP FAMILY TRANSCRIPTIONAL REGULATORY PROTEIN"/>
    <property type="match status" value="1"/>
</dbReference>
<dbReference type="SUPFAM" id="SSF46785">
    <property type="entry name" value="Winged helix' DNA-binding domain"/>
    <property type="match status" value="1"/>
</dbReference>
<keyword evidence="1" id="KW-0805">Transcription regulation</keyword>